<reference evidence="2" key="1">
    <citation type="journal article" date="2021" name="PeerJ">
        <title>Extensive microbial diversity within the chicken gut microbiome revealed by metagenomics and culture.</title>
        <authorList>
            <person name="Gilroy R."/>
            <person name="Ravi A."/>
            <person name="Getino M."/>
            <person name="Pursley I."/>
            <person name="Horton D.L."/>
            <person name="Alikhan N.F."/>
            <person name="Baker D."/>
            <person name="Gharbi K."/>
            <person name="Hall N."/>
            <person name="Watson M."/>
            <person name="Adriaenssens E.M."/>
            <person name="Foster-Nyarko E."/>
            <person name="Jarju S."/>
            <person name="Secka A."/>
            <person name="Antonio M."/>
            <person name="Oren A."/>
            <person name="Chaudhuri R.R."/>
            <person name="La Ragione R."/>
            <person name="Hildebrand F."/>
            <person name="Pallen M.J."/>
        </authorList>
    </citation>
    <scope>NUCLEOTIDE SEQUENCE</scope>
    <source>
        <strain evidence="2">CHK195-9823</strain>
    </source>
</reference>
<evidence type="ECO:0000313" key="3">
    <source>
        <dbReference type="Proteomes" id="UP000886814"/>
    </source>
</evidence>
<dbReference type="Gene3D" id="1.10.10.10">
    <property type="entry name" value="Winged helix-like DNA-binding domain superfamily/Winged helix DNA-binding domain"/>
    <property type="match status" value="1"/>
</dbReference>
<reference evidence="2" key="2">
    <citation type="submission" date="2021-04" db="EMBL/GenBank/DDBJ databases">
        <authorList>
            <person name="Gilroy R."/>
        </authorList>
    </citation>
    <scope>NUCLEOTIDE SEQUENCE</scope>
    <source>
        <strain evidence="2">CHK195-9823</strain>
    </source>
</reference>
<organism evidence="2 3">
    <name type="scientific">Candidatus Blautia stercorigallinarum</name>
    <dbReference type="NCBI Taxonomy" id="2838501"/>
    <lineage>
        <taxon>Bacteria</taxon>
        <taxon>Bacillati</taxon>
        <taxon>Bacillota</taxon>
        <taxon>Clostridia</taxon>
        <taxon>Lachnospirales</taxon>
        <taxon>Lachnospiraceae</taxon>
        <taxon>Blautia</taxon>
    </lineage>
</organism>
<dbReference type="SUPFAM" id="SSF52172">
    <property type="entry name" value="CheY-like"/>
    <property type="match status" value="1"/>
</dbReference>
<comment type="caution">
    <text evidence="2">The sequence shown here is derived from an EMBL/GenBank/DDBJ whole genome shotgun (WGS) entry which is preliminary data.</text>
</comment>
<evidence type="ECO:0000313" key="2">
    <source>
        <dbReference type="EMBL" id="HIV37566.1"/>
    </source>
</evidence>
<dbReference type="InterPro" id="IPR036388">
    <property type="entry name" value="WH-like_DNA-bd_sf"/>
</dbReference>
<dbReference type="GO" id="GO:0003723">
    <property type="term" value="F:RNA binding"/>
    <property type="evidence" value="ECO:0007669"/>
    <property type="project" value="InterPro"/>
</dbReference>
<dbReference type="AlphaFoldDB" id="A0A9D1PBB0"/>
<dbReference type="SMART" id="SM01012">
    <property type="entry name" value="ANTAR"/>
    <property type="match status" value="1"/>
</dbReference>
<name>A0A9D1PBB0_9FIRM</name>
<dbReference type="PROSITE" id="PS50921">
    <property type="entry name" value="ANTAR"/>
    <property type="match status" value="1"/>
</dbReference>
<gene>
    <name evidence="2" type="ORF">H9747_00970</name>
</gene>
<feature type="domain" description="ANTAR" evidence="1">
    <location>
        <begin position="115"/>
        <end position="176"/>
    </location>
</feature>
<dbReference type="InterPro" id="IPR011006">
    <property type="entry name" value="CheY-like_superfamily"/>
</dbReference>
<dbReference type="InterPro" id="IPR005561">
    <property type="entry name" value="ANTAR"/>
</dbReference>
<accession>A0A9D1PBB0</accession>
<proteinExistence type="predicted"/>
<evidence type="ECO:0000259" key="1">
    <source>
        <dbReference type="PROSITE" id="PS50921"/>
    </source>
</evidence>
<dbReference type="Pfam" id="PF03861">
    <property type="entry name" value="ANTAR"/>
    <property type="match status" value="1"/>
</dbReference>
<dbReference type="EMBL" id="DXIQ01000005">
    <property type="protein sequence ID" value="HIV37566.1"/>
    <property type="molecule type" value="Genomic_DNA"/>
</dbReference>
<dbReference type="Proteomes" id="UP000886814">
    <property type="component" value="Unassembled WGS sequence"/>
</dbReference>
<sequence>MSIIIVALPKIEDAKRIRKILMDHGFENVVSCCTASAALIEANQDQRGLIISGYKLPDMHYTQLYECIPKYFEMLLMGSANVVSSAESGIIAVTMPVKIYDLVNTVQMVLSQVERRYKKDRKKPKKRTEKEENYIRNAKFLLMERNHLSEEEAYRYIQKCSMDNGTNMVETAQMILTLIYDEC</sequence>
<protein>
    <submittedName>
        <fullName evidence="2">Response regulator</fullName>
    </submittedName>
</protein>